<dbReference type="InterPro" id="IPR001296">
    <property type="entry name" value="Glyco_trans_1"/>
</dbReference>
<dbReference type="GO" id="GO:0016757">
    <property type="term" value="F:glycosyltransferase activity"/>
    <property type="evidence" value="ECO:0007669"/>
    <property type="project" value="InterPro"/>
</dbReference>
<evidence type="ECO:0000313" key="4">
    <source>
        <dbReference type="Proteomes" id="UP000573963"/>
    </source>
</evidence>
<dbReference type="Pfam" id="PF00534">
    <property type="entry name" value="Glycos_transf_1"/>
    <property type="match status" value="1"/>
</dbReference>
<name>A0AA44DHY3_PARBF</name>
<comment type="caution">
    <text evidence="3">The sequence shown here is derived from an EMBL/GenBank/DDBJ whole genome shotgun (WGS) entry which is preliminary data.</text>
</comment>
<sequence>MKKICYLADASSTHTKKFCDYFSKHGYEIYVISLNEGELDNAIVYSLDYEVKKLKNEKTFKKIGYLKSIKTIKSIVMSINPDIVHAHFASSYGLLGSLINFKPYILSVWGTDIYEFPRLNIINKHILKYNLKKADIVLSTSKAMAEETSLYTDKKIYITPFGVDVNFFKPFKKEIKKDSIVIGTIKTLEDKYGIDYLIRAFKYVKDYFPDRELKLIIGGDGSKKQYLKNLSKELEIDRYVEFIGYVDQADIVDIFNKFDIAVFPSLKESFGVAAVEAEACGIPVIATNVGGLPEATKEGESSILVNSKNVEELGDAIIELIKNERKRQDMGISAREFVCKELDVNENFKIIKNLYSKVLEK</sequence>
<gene>
    <name evidence="3" type="ORF">HF875_00080</name>
</gene>
<evidence type="ECO:0000313" key="3">
    <source>
        <dbReference type="EMBL" id="NME07888.1"/>
    </source>
</evidence>
<accession>A0AA44DHY3</accession>
<protein>
    <submittedName>
        <fullName evidence="3">Glycosyltransferase family 4 protein</fullName>
    </submittedName>
</protein>
<proteinExistence type="predicted"/>
<dbReference type="InterPro" id="IPR028098">
    <property type="entry name" value="Glyco_trans_4-like_N"/>
</dbReference>
<dbReference type="SUPFAM" id="SSF53756">
    <property type="entry name" value="UDP-Glycosyltransferase/glycogen phosphorylase"/>
    <property type="match status" value="1"/>
</dbReference>
<evidence type="ECO:0000259" key="1">
    <source>
        <dbReference type="Pfam" id="PF00534"/>
    </source>
</evidence>
<feature type="domain" description="Glycosyl transferase family 1" evidence="1">
    <location>
        <begin position="169"/>
        <end position="336"/>
    </location>
</feature>
<dbReference type="Proteomes" id="UP000573963">
    <property type="component" value="Unassembled WGS sequence"/>
</dbReference>
<dbReference type="CDD" id="cd03801">
    <property type="entry name" value="GT4_PimA-like"/>
    <property type="match status" value="1"/>
</dbReference>
<dbReference type="Pfam" id="PF13477">
    <property type="entry name" value="Glyco_trans_4_2"/>
    <property type="match status" value="1"/>
</dbReference>
<dbReference type="PANTHER" id="PTHR12526">
    <property type="entry name" value="GLYCOSYLTRANSFERASE"/>
    <property type="match status" value="1"/>
</dbReference>
<dbReference type="RefSeq" id="WP_168930294.1">
    <property type="nucleotide sequence ID" value="NZ_JABAFD010000001.1"/>
</dbReference>
<evidence type="ECO:0000259" key="2">
    <source>
        <dbReference type="Pfam" id="PF13477"/>
    </source>
</evidence>
<dbReference type="PANTHER" id="PTHR12526:SF638">
    <property type="entry name" value="SPORE COAT PROTEIN SA"/>
    <property type="match status" value="1"/>
</dbReference>
<organism evidence="3 4">
    <name type="scientific">Paraclostridium bifermentans</name>
    <name type="common">Clostridium bifermentans</name>
    <dbReference type="NCBI Taxonomy" id="1490"/>
    <lineage>
        <taxon>Bacteria</taxon>
        <taxon>Bacillati</taxon>
        <taxon>Bacillota</taxon>
        <taxon>Clostridia</taxon>
        <taxon>Peptostreptococcales</taxon>
        <taxon>Peptostreptococcaceae</taxon>
        <taxon>Paraclostridium</taxon>
    </lineage>
</organism>
<dbReference type="Gene3D" id="3.40.50.2000">
    <property type="entry name" value="Glycogen Phosphorylase B"/>
    <property type="match status" value="2"/>
</dbReference>
<dbReference type="EMBL" id="JABAFD010000001">
    <property type="protein sequence ID" value="NME07888.1"/>
    <property type="molecule type" value="Genomic_DNA"/>
</dbReference>
<reference evidence="3 4" key="1">
    <citation type="submission" date="2020-04" db="EMBL/GenBank/DDBJ databases">
        <authorList>
            <person name="Hitch T.C.A."/>
            <person name="Wylensek D."/>
            <person name="Clavel T."/>
        </authorList>
    </citation>
    <scope>NUCLEOTIDE SEQUENCE [LARGE SCALE GENOMIC DNA]</scope>
    <source>
        <strain evidence="3 4">Med78_4-601-WT-2</strain>
    </source>
</reference>
<feature type="domain" description="Glycosyltransferase subfamily 4-like N-terminal" evidence="2">
    <location>
        <begin position="3"/>
        <end position="141"/>
    </location>
</feature>
<dbReference type="AlphaFoldDB" id="A0AA44DHY3"/>